<keyword evidence="5" id="KW-0808">Transferase</keyword>
<feature type="region of interest" description="Disordered" evidence="17">
    <location>
        <begin position="159"/>
        <end position="189"/>
    </location>
</feature>
<evidence type="ECO:0000313" key="19">
    <source>
        <dbReference type="RefSeq" id="XP_006869725.1"/>
    </source>
</evidence>
<keyword evidence="7" id="KW-0735">Signal-anchor</keyword>
<evidence type="ECO:0000256" key="10">
    <source>
        <dbReference type="ARBA" id="ARBA00023136"/>
    </source>
</evidence>
<evidence type="ECO:0000256" key="5">
    <source>
        <dbReference type="ARBA" id="ARBA00022679"/>
    </source>
</evidence>
<keyword evidence="4" id="KW-0328">Glycosyltransferase</keyword>
<name>A0A9B0TZ93_CHRAS</name>
<dbReference type="GO" id="GO:0009312">
    <property type="term" value="P:oligosaccharide biosynthetic process"/>
    <property type="evidence" value="ECO:0007669"/>
    <property type="project" value="TreeGrafter"/>
</dbReference>
<keyword evidence="6" id="KW-0812">Transmembrane</keyword>
<dbReference type="Pfam" id="PF00777">
    <property type="entry name" value="Glyco_transf_29"/>
    <property type="match status" value="1"/>
</dbReference>
<dbReference type="OrthoDB" id="10264956at2759"/>
<dbReference type="EC" id="2.4.3.3" evidence="14"/>
<comment type="pathway">
    <text evidence="2">Protein modification; protein glycosylation.</text>
</comment>
<dbReference type="Proteomes" id="UP000504623">
    <property type="component" value="Unplaced"/>
</dbReference>
<evidence type="ECO:0000256" key="9">
    <source>
        <dbReference type="ARBA" id="ARBA00023034"/>
    </source>
</evidence>
<evidence type="ECO:0000256" key="2">
    <source>
        <dbReference type="ARBA" id="ARBA00004922"/>
    </source>
</evidence>
<evidence type="ECO:0000256" key="4">
    <source>
        <dbReference type="ARBA" id="ARBA00022676"/>
    </source>
</evidence>
<dbReference type="GO" id="GO:1901137">
    <property type="term" value="P:carbohydrate derivative biosynthetic process"/>
    <property type="evidence" value="ECO:0007669"/>
    <property type="project" value="UniProtKB-ARBA"/>
</dbReference>
<dbReference type="GeneID" id="102842144"/>
<dbReference type="PANTHER" id="PTHR45941:SF1">
    <property type="entry name" value="ALPHA-N-ACETYLGALACTOSAMINIDE ALPHA-2,6-SIALYLTRANSFERASE 1"/>
    <property type="match status" value="1"/>
</dbReference>
<dbReference type="PANTHER" id="PTHR45941">
    <property type="entry name" value="ALPHA-N-ACETYLGALACTOSAMINIDE ALPHA-2,6-SIALYLTRANSFERASE 2-LIKE-RELATED"/>
    <property type="match status" value="1"/>
</dbReference>
<dbReference type="RefSeq" id="XP_006869725.1">
    <property type="nucleotide sequence ID" value="XM_006869663.1"/>
</dbReference>
<evidence type="ECO:0000256" key="8">
    <source>
        <dbReference type="ARBA" id="ARBA00022989"/>
    </source>
</evidence>
<dbReference type="InterPro" id="IPR038578">
    <property type="entry name" value="GT29-like_sf"/>
</dbReference>
<gene>
    <name evidence="19" type="primary">ST6GALNAC1</name>
</gene>
<keyword evidence="18" id="KW-1185">Reference proteome</keyword>
<comment type="catalytic activity">
    <reaction evidence="16">
        <text>a 3-O-[N-acetyl-alpha-D-galactosaminyl]-L-threonyl-[protein] + CMP-N-acetyl-beta-neuraminate = a 3-O-[N-acetyl-alpha-neuraminosyl-(2-&gt;6)-N-acetyl-alpha-D-galactosaminyl]-L-threonyl-[protein] + CMP + H(+)</text>
        <dbReference type="Rhea" id="RHEA:81643"/>
        <dbReference type="Rhea" id="RHEA-COMP:11689"/>
        <dbReference type="Rhea" id="RHEA-COMP:19720"/>
        <dbReference type="ChEBI" id="CHEBI:15378"/>
        <dbReference type="ChEBI" id="CHEBI:57812"/>
        <dbReference type="ChEBI" id="CHEBI:60377"/>
        <dbReference type="ChEBI" id="CHEBI:87075"/>
        <dbReference type="ChEBI" id="CHEBI:231970"/>
    </reaction>
    <physiologicalReaction direction="left-to-right" evidence="16">
        <dbReference type="Rhea" id="RHEA:81644"/>
    </physiologicalReaction>
</comment>
<organism evidence="18 19">
    <name type="scientific">Chrysochloris asiatica</name>
    <name type="common">Cape golden mole</name>
    <dbReference type="NCBI Taxonomy" id="185453"/>
    <lineage>
        <taxon>Eukaryota</taxon>
        <taxon>Metazoa</taxon>
        <taxon>Chordata</taxon>
        <taxon>Craniata</taxon>
        <taxon>Vertebrata</taxon>
        <taxon>Euteleostomi</taxon>
        <taxon>Mammalia</taxon>
        <taxon>Eutheria</taxon>
        <taxon>Afrotheria</taxon>
        <taxon>Chrysochloridae</taxon>
        <taxon>Chrysochlorinae</taxon>
        <taxon>Chrysochloris</taxon>
    </lineage>
</organism>
<keyword evidence="8" id="KW-1133">Transmembrane helix</keyword>
<dbReference type="GO" id="GO:0001665">
    <property type="term" value="F:alpha-N-acetylgalactosaminide alpha-2,6-sialyltransferase activity"/>
    <property type="evidence" value="ECO:0007669"/>
    <property type="project" value="UniProtKB-EC"/>
</dbReference>
<dbReference type="Gene3D" id="3.90.1480.20">
    <property type="entry name" value="Glycosyl transferase family 29"/>
    <property type="match status" value="1"/>
</dbReference>
<keyword evidence="12" id="KW-0325">Glycoprotein</keyword>
<evidence type="ECO:0000256" key="15">
    <source>
        <dbReference type="ARBA" id="ARBA00050664"/>
    </source>
</evidence>
<evidence type="ECO:0000256" key="16">
    <source>
        <dbReference type="ARBA" id="ARBA00052285"/>
    </source>
</evidence>
<protein>
    <recommendedName>
        <fullName evidence="14">alpha-N-acetylgalactosaminide alpha-2,6-sialyltransferase</fullName>
        <ecNumber evidence="14">2.4.3.3</ecNumber>
    </recommendedName>
</protein>
<evidence type="ECO:0000256" key="11">
    <source>
        <dbReference type="ARBA" id="ARBA00023157"/>
    </source>
</evidence>
<comment type="catalytic activity">
    <reaction evidence="13">
        <text>a beta-D-galactosyl-(1-&gt;3)-N-acetyl-alpha-D-galactosaminyl derivative + CMP-N-acetyl-beta-neuraminate = a beta-D-galactosyl-(1-&gt;3)-[N-acetyl-alpha-neuraminyl-(2-&gt;6)]-N-acetyl-alpha-D-galactosaminyl derivative + CMP + H(+)</text>
        <dbReference type="Rhea" id="RHEA:11136"/>
        <dbReference type="ChEBI" id="CHEBI:15378"/>
        <dbReference type="ChEBI" id="CHEBI:57812"/>
        <dbReference type="ChEBI" id="CHEBI:60377"/>
        <dbReference type="ChEBI" id="CHEBI:133470"/>
        <dbReference type="ChEBI" id="CHEBI:140764"/>
        <dbReference type="EC" id="2.4.3.3"/>
    </reaction>
    <physiologicalReaction direction="left-to-right" evidence="13">
        <dbReference type="Rhea" id="RHEA:11137"/>
    </physiologicalReaction>
</comment>
<dbReference type="FunFam" id="3.90.1480.20:FF:000013">
    <property type="entry name" value="ST6 N-acetylgalactosaminide alpha-2,6-sialyltransferase 1"/>
    <property type="match status" value="1"/>
</dbReference>
<dbReference type="CTD" id="55808"/>
<comment type="subcellular location">
    <subcellularLocation>
        <location evidence="1">Golgi apparatus membrane</location>
        <topology evidence="1">Single-pass type II membrane protein</topology>
    </subcellularLocation>
</comment>
<evidence type="ECO:0000313" key="18">
    <source>
        <dbReference type="Proteomes" id="UP000504623"/>
    </source>
</evidence>
<dbReference type="AlphaFoldDB" id="A0A9B0TZ93"/>
<evidence type="ECO:0000256" key="1">
    <source>
        <dbReference type="ARBA" id="ARBA00004323"/>
    </source>
</evidence>
<evidence type="ECO:0000256" key="12">
    <source>
        <dbReference type="ARBA" id="ARBA00023180"/>
    </source>
</evidence>
<accession>A0A9B0TZ93</accession>
<evidence type="ECO:0000256" key="3">
    <source>
        <dbReference type="ARBA" id="ARBA00006003"/>
    </source>
</evidence>
<keyword evidence="11" id="KW-1015">Disulfide bond</keyword>
<reference evidence="19" key="1">
    <citation type="submission" date="2025-08" db="UniProtKB">
        <authorList>
            <consortium name="RefSeq"/>
        </authorList>
    </citation>
    <scope>IDENTIFICATION</scope>
    <source>
        <tissue evidence="19">Spleen</tissue>
    </source>
</reference>
<sequence length="552" mass="62594">MKSCPRRLSCLRQAAQWPLLLAALIFLLFFSLPSFVKEPNTKPSRAAWAEGGSDLRKKTGVVNVNTFCSSSQLLTVTVTVALHVYDLPLPCQQLQETGSCLSSAPAALHELILHCSVPSDTDTVLLGQFQDATDKPLAPPRAVSPRHQNQQTTAVKMLTSEGPGKGGLLSTTSGQERNTTPVIRKTSPPVTTRIETKAKSSSQRVPELKAANFKSEPRWDFEDKYSLEVGGLQTTCPDSLKVKASRSSWLQHLFLPNITLFLDAKRFNQSEWDRLEHFPPPFGFMELNYSVVQKVVARFPPVPRQQLLLAGLPAGESGCITCAVVGNGGILNNSRVGRAIDSHDYVFRLSGAVVKGYEQDVGTRTSFYGFTAFSLSQSLLLLGRRGFQHVPLGKNVRYLHYLEGSRDFEWLEALFLNKTLVGKNFHWFRRRPQEAFREALQLDRYLLLHPDLLRYIKNRFLRSKTLDTVHWRIYRPTTGALVLFTALQLCDRVSAYGFITKGHERFSDHYYDKSWKRLIFYINHDFKLEQAVWKKLHDEGLLWLYERPEPPK</sequence>
<evidence type="ECO:0000256" key="13">
    <source>
        <dbReference type="ARBA" id="ARBA00036348"/>
    </source>
</evidence>
<comment type="catalytic activity">
    <reaction evidence="15">
        <text>a 3-O-[N-acetyl-alpha-neuraminyl-(2-&gt;3)-beta-D-galactosyl-(1-&gt;3)-N-acetyl-alpha-D-galactosaminyl]-L-threonyl-[protein] + CMP-N-acetyl-beta-neuraminate = a 3-O-{alpha-Neu5Ac-(2-&gt;3)-beta-D-Gal-(1-&gt;3)-[alpha-Neu5Ac-(2-&gt;6)]-alpha-D-GalNAc}-L-threonyl-[protein] + CMP + H(+)</text>
        <dbReference type="Rhea" id="RHEA:81659"/>
        <dbReference type="Rhea" id="RHEA-COMP:14417"/>
        <dbReference type="Rhea" id="RHEA-COMP:16763"/>
        <dbReference type="ChEBI" id="CHEBI:15378"/>
        <dbReference type="ChEBI" id="CHEBI:57812"/>
        <dbReference type="ChEBI" id="CHEBI:60377"/>
        <dbReference type="ChEBI" id="CHEBI:139598"/>
        <dbReference type="ChEBI" id="CHEBI:156398"/>
    </reaction>
    <physiologicalReaction direction="left-to-right" evidence="15">
        <dbReference type="Rhea" id="RHEA:81660"/>
    </physiologicalReaction>
</comment>
<evidence type="ECO:0000256" key="17">
    <source>
        <dbReference type="SAM" id="MobiDB-lite"/>
    </source>
</evidence>
<feature type="compositionally biased region" description="Polar residues" evidence="17">
    <location>
        <begin position="169"/>
        <end position="181"/>
    </location>
</feature>
<comment type="similarity">
    <text evidence="3">Belongs to the glycosyltransferase 29 family.</text>
</comment>
<evidence type="ECO:0000256" key="6">
    <source>
        <dbReference type="ARBA" id="ARBA00022692"/>
    </source>
</evidence>
<dbReference type="GO" id="GO:0000139">
    <property type="term" value="C:Golgi membrane"/>
    <property type="evidence" value="ECO:0007669"/>
    <property type="project" value="UniProtKB-SubCell"/>
</dbReference>
<proteinExistence type="inferred from homology"/>
<evidence type="ECO:0000256" key="14">
    <source>
        <dbReference type="ARBA" id="ARBA00039109"/>
    </source>
</evidence>
<dbReference type="InterPro" id="IPR001675">
    <property type="entry name" value="Glyco_trans_29"/>
</dbReference>
<keyword evidence="9" id="KW-0333">Golgi apparatus</keyword>
<keyword evidence="10" id="KW-0472">Membrane</keyword>
<evidence type="ECO:0000256" key="7">
    <source>
        <dbReference type="ARBA" id="ARBA00022968"/>
    </source>
</evidence>